<dbReference type="RefSeq" id="WP_020566146.1">
    <property type="nucleotide sequence ID" value="NZ_KB890169.1"/>
</dbReference>
<sequence length="160" mass="16343">MADEKKTTQSETAADQSKSERGAESRWERSRSERGADSRTEGGRNYGLRGAAETATEEFSGPIIGFAGDTVTGTLRATGAIANDAVEVVRDVLVGAVHATEEVGAETLGAVSSLGNGVVTTARDLLVGSVGGIRDILGSALPLRRGAPEAGTAREGAASR</sequence>
<reference evidence="2 3" key="1">
    <citation type="submission" date="2018-01" db="EMBL/GenBank/DDBJ databases">
        <title>Whole genome analyses suggest that Burkholderia sensu lato contains two further novel genera in the rhizoxinica-symbiotica group Mycetohabitans gen. nov., and Trinickia gen. nov.: implications for the evolution of diazotrophy and nodulation in the Burkholderiaceae.</title>
        <authorList>
            <person name="Estrada-de los Santos P."/>
            <person name="Palmer M."/>
            <person name="Chavez-Ramirez B."/>
            <person name="Beukes C."/>
            <person name="Steenkamp E.T."/>
            <person name="Hirsch A.M."/>
            <person name="Manyaka P."/>
            <person name="Maluk M."/>
            <person name="Lafos M."/>
            <person name="Crook M."/>
            <person name="Gross E."/>
            <person name="Simon M.F."/>
            <person name="Bueno dos Reis Junior F."/>
            <person name="Poole P.S."/>
            <person name="Venter S.N."/>
            <person name="James E.K."/>
        </authorList>
    </citation>
    <scope>NUCLEOTIDE SEQUENCE [LARGE SCALE GENOMIC DNA]</scope>
    <source>
        <strain evidence="2 3">JPY 581</strain>
    </source>
</reference>
<evidence type="ECO:0000313" key="3">
    <source>
        <dbReference type="Proteomes" id="UP000235777"/>
    </source>
</evidence>
<dbReference type="AlphaFoldDB" id="A0A2N7WX06"/>
<name>A0A2N7WX06_9BURK</name>
<dbReference type="Proteomes" id="UP000235777">
    <property type="component" value="Unassembled WGS sequence"/>
</dbReference>
<protein>
    <submittedName>
        <fullName evidence="2">Uncharacterized protein</fullName>
    </submittedName>
</protein>
<evidence type="ECO:0000313" key="2">
    <source>
        <dbReference type="EMBL" id="PMS33871.1"/>
    </source>
</evidence>
<comment type="caution">
    <text evidence="2">The sequence shown here is derived from an EMBL/GenBank/DDBJ whole genome shotgun (WGS) entry which is preliminary data.</text>
</comment>
<evidence type="ECO:0000256" key="1">
    <source>
        <dbReference type="SAM" id="MobiDB-lite"/>
    </source>
</evidence>
<feature type="compositionally biased region" description="Basic and acidic residues" evidence="1">
    <location>
        <begin position="17"/>
        <end position="42"/>
    </location>
</feature>
<dbReference type="OrthoDB" id="9144252at2"/>
<proteinExistence type="predicted"/>
<dbReference type="EMBL" id="PNYC01000017">
    <property type="protein sequence ID" value="PMS33871.1"/>
    <property type="molecule type" value="Genomic_DNA"/>
</dbReference>
<gene>
    <name evidence="2" type="ORF">C0Z20_23370</name>
</gene>
<feature type="region of interest" description="Disordered" evidence="1">
    <location>
        <begin position="1"/>
        <end position="53"/>
    </location>
</feature>
<organism evidence="2 3">
    <name type="scientific">Trinickia symbiotica</name>
    <dbReference type="NCBI Taxonomy" id="863227"/>
    <lineage>
        <taxon>Bacteria</taxon>
        <taxon>Pseudomonadati</taxon>
        <taxon>Pseudomonadota</taxon>
        <taxon>Betaproteobacteria</taxon>
        <taxon>Burkholderiales</taxon>
        <taxon>Burkholderiaceae</taxon>
        <taxon>Trinickia</taxon>
    </lineage>
</organism>
<accession>A0A2N7WX06</accession>
<keyword evidence="3" id="KW-1185">Reference proteome</keyword>